<dbReference type="InterPro" id="IPR011051">
    <property type="entry name" value="RmlC_Cupin_sf"/>
</dbReference>
<dbReference type="GO" id="GO:0009298">
    <property type="term" value="P:GDP-mannose biosynthetic process"/>
    <property type="evidence" value="ECO:0007669"/>
    <property type="project" value="TreeGrafter"/>
</dbReference>
<reference evidence="3" key="2">
    <citation type="submission" date="2022-06" db="EMBL/GenBank/DDBJ databases">
        <title>Thermospira aquatica gen. nov., sp. nov.</title>
        <authorList>
            <person name="Ben Ali Gam Z."/>
            <person name="Labat M."/>
        </authorList>
    </citation>
    <scope>NUCLEOTIDE SEQUENCE</scope>
    <source>
        <strain evidence="3">F1F22</strain>
    </source>
</reference>
<dbReference type="Proteomes" id="UP001056539">
    <property type="component" value="Chromosome"/>
</dbReference>
<evidence type="ECO:0000259" key="2">
    <source>
        <dbReference type="Pfam" id="PF22640"/>
    </source>
</evidence>
<reference evidence="3" key="1">
    <citation type="submission" date="2021-04" db="EMBL/GenBank/DDBJ databases">
        <authorList>
            <person name="Postec A."/>
        </authorList>
    </citation>
    <scope>NUCLEOTIDE SEQUENCE</scope>
    <source>
        <strain evidence="3">F1F22</strain>
    </source>
</reference>
<dbReference type="Pfam" id="PF01050">
    <property type="entry name" value="MannoseP_isomer"/>
    <property type="match status" value="1"/>
</dbReference>
<gene>
    <name evidence="3" type="ORF">KDW03_01525</name>
</gene>
<dbReference type="InterPro" id="IPR001538">
    <property type="entry name" value="Man6P_isomerase-2_C"/>
</dbReference>
<dbReference type="Gene3D" id="3.90.550.10">
    <property type="entry name" value="Spore Coat Polysaccharide Biosynthesis Protein SpsA, Chain A"/>
    <property type="match status" value="1"/>
</dbReference>
<proteinExistence type="predicted"/>
<feature type="domain" description="Mannose-6-phosphate isomerase type II C-terminal" evidence="1">
    <location>
        <begin position="152"/>
        <end position="265"/>
    </location>
</feature>
<dbReference type="SUPFAM" id="SSF51182">
    <property type="entry name" value="RmlC-like cupins"/>
    <property type="match status" value="1"/>
</dbReference>
<dbReference type="InterPro" id="IPR054566">
    <property type="entry name" value="ManC/GMP-like_b-helix"/>
</dbReference>
<dbReference type="GO" id="GO:0005976">
    <property type="term" value="P:polysaccharide metabolic process"/>
    <property type="evidence" value="ECO:0007669"/>
    <property type="project" value="InterPro"/>
</dbReference>
<feature type="domain" description="MannoseP isomerase/GMP-like beta-helix" evidence="2">
    <location>
        <begin position="95"/>
        <end position="146"/>
    </location>
</feature>
<dbReference type="EMBL" id="CP073355">
    <property type="protein sequence ID" value="URA10509.1"/>
    <property type="molecule type" value="Genomic_DNA"/>
</dbReference>
<evidence type="ECO:0000313" key="3">
    <source>
        <dbReference type="EMBL" id="URA10509.1"/>
    </source>
</evidence>
<dbReference type="PANTHER" id="PTHR46390">
    <property type="entry name" value="MANNOSE-1-PHOSPHATE GUANYLYLTRANSFERASE"/>
    <property type="match status" value="1"/>
</dbReference>
<organism evidence="3 4">
    <name type="scientific">Thermospira aquatica</name>
    <dbReference type="NCBI Taxonomy" id="2828656"/>
    <lineage>
        <taxon>Bacteria</taxon>
        <taxon>Pseudomonadati</taxon>
        <taxon>Spirochaetota</taxon>
        <taxon>Spirochaetia</taxon>
        <taxon>Brevinematales</taxon>
        <taxon>Thermospiraceae</taxon>
        <taxon>Thermospira</taxon>
    </lineage>
</organism>
<dbReference type="KEGG" id="taqu:KDW03_01525"/>
<dbReference type="InterPro" id="IPR051161">
    <property type="entry name" value="Mannose-6P_isomerase_type2"/>
</dbReference>
<dbReference type="AlphaFoldDB" id="A0AAX3BEN1"/>
<protein>
    <submittedName>
        <fullName evidence="3">Cupin domain-containing protein</fullName>
    </submittedName>
</protein>
<keyword evidence="4" id="KW-1185">Reference proteome</keyword>
<dbReference type="Pfam" id="PF22640">
    <property type="entry name" value="ManC_GMP_beta-helix"/>
    <property type="match status" value="1"/>
</dbReference>
<dbReference type="InterPro" id="IPR029044">
    <property type="entry name" value="Nucleotide-diphossugar_trans"/>
</dbReference>
<dbReference type="Gene3D" id="2.60.120.10">
    <property type="entry name" value="Jelly Rolls"/>
    <property type="match status" value="1"/>
</dbReference>
<dbReference type="RefSeq" id="WP_271435637.1">
    <property type="nucleotide sequence ID" value="NZ_CP073355.1"/>
</dbReference>
<dbReference type="FunFam" id="2.60.120.10:FF:000032">
    <property type="entry name" value="Mannose-1-phosphate guanylyltransferase/mannose-6-phosphate isomerase"/>
    <property type="match status" value="1"/>
</dbReference>
<evidence type="ECO:0000313" key="4">
    <source>
        <dbReference type="Proteomes" id="UP001056539"/>
    </source>
</evidence>
<dbReference type="GO" id="GO:0004475">
    <property type="term" value="F:mannose-1-phosphate guanylyltransferase (GTP) activity"/>
    <property type="evidence" value="ECO:0007669"/>
    <property type="project" value="TreeGrafter"/>
</dbReference>
<sequence length="270" mass="30712">MWNAGMFLFSLKVILEAFKKHMPALYEAITSQSYQEMIKNYSELESISIDYGVMEKASNILCYTLSVSWNDVGSWDSVYELFTPDENGNATSGDVFCLDTKKSLVLSSKHLTALIGVNDLVVVETEDAILIANRHQTQKVKDMVQLLTSHKRPEVSEHVTVYRPWGSYTVLEEAPRYKIKKIVVNVGAALSLQRHQHRSEHWIVVKGTALVEIDGKEQFVHENESVYVPKSTLHRLSNPGKIPLEMIEVQNGEYLGEDDIERFNDNYGRS</sequence>
<dbReference type="PANTHER" id="PTHR46390:SF1">
    <property type="entry name" value="MANNOSE-1-PHOSPHATE GUANYLYLTRANSFERASE"/>
    <property type="match status" value="1"/>
</dbReference>
<accession>A0AAX3BEN1</accession>
<evidence type="ECO:0000259" key="1">
    <source>
        <dbReference type="Pfam" id="PF01050"/>
    </source>
</evidence>
<name>A0AAX3BEN1_9SPIR</name>
<dbReference type="CDD" id="cd02213">
    <property type="entry name" value="cupin_PMI_typeII_C"/>
    <property type="match status" value="1"/>
</dbReference>
<dbReference type="InterPro" id="IPR014710">
    <property type="entry name" value="RmlC-like_jellyroll"/>
</dbReference>